<evidence type="ECO:0000256" key="5">
    <source>
        <dbReference type="RuleBase" id="RU367124"/>
    </source>
</evidence>
<feature type="region of interest" description="Disordered" evidence="6">
    <location>
        <begin position="50"/>
        <end position="69"/>
    </location>
</feature>
<dbReference type="AlphaFoldDB" id="A0A225UYT2"/>
<feature type="signal peptide" evidence="5">
    <location>
        <begin position="1"/>
        <end position="23"/>
    </location>
</feature>
<dbReference type="InterPro" id="IPR031825">
    <property type="entry name" value="RXLR"/>
</dbReference>
<protein>
    <recommendedName>
        <fullName evidence="5">RxLR effector protein</fullName>
    </recommendedName>
</protein>
<dbReference type="EMBL" id="NBNE01009572">
    <property type="protein sequence ID" value="OWY98270.1"/>
    <property type="molecule type" value="Genomic_DNA"/>
</dbReference>
<comment type="domain">
    <text evidence="5">The RxLR-dEER motif acts to carry the protein into the host cell cytoplasm through binding to cell surface phosphatidylinositol-3-phosphate.</text>
</comment>
<evidence type="ECO:0000256" key="3">
    <source>
        <dbReference type="ARBA" id="ARBA00022525"/>
    </source>
</evidence>
<dbReference type="Pfam" id="PF16810">
    <property type="entry name" value="RXLR"/>
    <property type="match status" value="1"/>
</dbReference>
<name>A0A225UYT2_9STRA</name>
<keyword evidence="4 5" id="KW-0732">Signal</keyword>
<keyword evidence="3 5" id="KW-0964">Secreted</keyword>
<evidence type="ECO:0000256" key="1">
    <source>
        <dbReference type="ARBA" id="ARBA00004613"/>
    </source>
</evidence>
<accession>A0A225UYT2</accession>
<evidence type="ECO:0000256" key="6">
    <source>
        <dbReference type="SAM" id="MobiDB-lite"/>
    </source>
</evidence>
<comment type="subcellular location">
    <subcellularLocation>
        <location evidence="1 5">Secreted</location>
    </subcellularLocation>
</comment>
<organism evidence="7 8">
    <name type="scientific">Phytophthora megakarya</name>
    <dbReference type="NCBI Taxonomy" id="4795"/>
    <lineage>
        <taxon>Eukaryota</taxon>
        <taxon>Sar</taxon>
        <taxon>Stramenopiles</taxon>
        <taxon>Oomycota</taxon>
        <taxon>Peronosporomycetes</taxon>
        <taxon>Peronosporales</taxon>
        <taxon>Peronosporaceae</taxon>
        <taxon>Phytophthora</taxon>
    </lineage>
</organism>
<dbReference type="OrthoDB" id="125806at2759"/>
<comment type="function">
    <text evidence="5">Effector that suppresses plant defense responses during pathogen infection.</text>
</comment>
<sequence length="145" mass="16466">MRFSFLALFAVVLVASGPAVSKADKTGLSNVGAVYSSDVLAGDDKRFLRSHQAENDDDEDKRSEDDVEERVGGANLFTAMKQSKMADDSIYANKVFTRWKNRGYTAKDVKSDVTKDLYKKYKTFLRLWTKSGWEYPHYRPINGYS</sequence>
<feature type="compositionally biased region" description="Basic and acidic residues" evidence="6">
    <location>
        <begin position="50"/>
        <end position="64"/>
    </location>
</feature>
<evidence type="ECO:0000256" key="4">
    <source>
        <dbReference type="ARBA" id="ARBA00022729"/>
    </source>
</evidence>
<comment type="similarity">
    <text evidence="2 5">Belongs to the RxLR effector family.</text>
</comment>
<evidence type="ECO:0000313" key="7">
    <source>
        <dbReference type="EMBL" id="OWY98270.1"/>
    </source>
</evidence>
<evidence type="ECO:0000313" key="8">
    <source>
        <dbReference type="Proteomes" id="UP000198211"/>
    </source>
</evidence>
<evidence type="ECO:0000256" key="2">
    <source>
        <dbReference type="ARBA" id="ARBA00010400"/>
    </source>
</evidence>
<dbReference type="Proteomes" id="UP000198211">
    <property type="component" value="Unassembled WGS sequence"/>
</dbReference>
<reference evidence="8" key="1">
    <citation type="submission" date="2017-03" db="EMBL/GenBank/DDBJ databases">
        <title>Phytopthora megakarya and P. palmivora, two closely related causual agents of cacao black pod achieved similar genome size and gene model numbers by different mechanisms.</title>
        <authorList>
            <person name="Ali S."/>
            <person name="Shao J."/>
            <person name="Larry D.J."/>
            <person name="Kronmiller B."/>
            <person name="Shen D."/>
            <person name="Strem M.D."/>
            <person name="Melnick R.L."/>
            <person name="Guiltinan M.J."/>
            <person name="Tyler B.M."/>
            <person name="Meinhardt L.W."/>
            <person name="Bailey B.A."/>
        </authorList>
    </citation>
    <scope>NUCLEOTIDE SEQUENCE [LARGE SCALE GENOMIC DNA]</scope>
    <source>
        <strain evidence="8">zdho120</strain>
    </source>
</reference>
<gene>
    <name evidence="7" type="ORF">PHMEG_00030996</name>
</gene>
<dbReference type="GO" id="GO:0005576">
    <property type="term" value="C:extracellular region"/>
    <property type="evidence" value="ECO:0007669"/>
    <property type="project" value="UniProtKB-SubCell"/>
</dbReference>
<proteinExistence type="inferred from homology"/>
<comment type="caution">
    <text evidence="7">The sequence shown here is derived from an EMBL/GenBank/DDBJ whole genome shotgun (WGS) entry which is preliminary data.</text>
</comment>
<keyword evidence="8" id="KW-1185">Reference proteome</keyword>
<feature type="chain" id="PRO_5028508582" description="RxLR effector protein" evidence="5">
    <location>
        <begin position="24"/>
        <end position="145"/>
    </location>
</feature>